<dbReference type="EC" id="3.1.3.48" evidence="2"/>
<dbReference type="Proteomes" id="UP000663855">
    <property type="component" value="Unassembled WGS sequence"/>
</dbReference>
<dbReference type="EMBL" id="CAJNRE010000125">
    <property type="protein sequence ID" value="CAF1920368.1"/>
    <property type="molecule type" value="Genomic_DNA"/>
</dbReference>
<proteinExistence type="inferred from homology"/>
<dbReference type="Pfam" id="PF00782">
    <property type="entry name" value="DSPc"/>
    <property type="match status" value="1"/>
</dbReference>
<dbReference type="SUPFAM" id="SSF52799">
    <property type="entry name" value="(Phosphotyrosine protein) phosphatases II"/>
    <property type="match status" value="1"/>
</dbReference>
<gene>
    <name evidence="6" type="ORF">CJN711_LOCUS852</name>
    <name evidence="7" type="ORF">KQP761_LOCUS25961</name>
    <name evidence="8" type="ORF">MBJ925_LOCUS1916</name>
</gene>
<dbReference type="GO" id="GO:0005737">
    <property type="term" value="C:cytoplasm"/>
    <property type="evidence" value="ECO:0007669"/>
    <property type="project" value="TreeGrafter"/>
</dbReference>
<evidence type="ECO:0000313" key="6">
    <source>
        <dbReference type="EMBL" id="CAF0970641.1"/>
    </source>
</evidence>
<evidence type="ECO:0000256" key="2">
    <source>
        <dbReference type="ARBA" id="ARBA00013064"/>
    </source>
</evidence>
<evidence type="ECO:0000313" key="7">
    <source>
        <dbReference type="EMBL" id="CAF1629788.1"/>
    </source>
</evidence>
<dbReference type="Proteomes" id="UP000663824">
    <property type="component" value="Unassembled WGS sequence"/>
</dbReference>
<comment type="caution">
    <text evidence="6">The sequence shown here is derived from an EMBL/GenBank/DDBJ whole genome shotgun (WGS) entry which is preliminary data.</text>
</comment>
<dbReference type="GO" id="GO:0017017">
    <property type="term" value="F:MAP kinase tyrosine/serine/threonine phosphatase activity"/>
    <property type="evidence" value="ECO:0007669"/>
    <property type="project" value="TreeGrafter"/>
</dbReference>
<keyword evidence="3" id="KW-0378">Hydrolase</keyword>
<dbReference type="EMBL" id="CAJNOV010000057">
    <property type="protein sequence ID" value="CAF0970641.1"/>
    <property type="molecule type" value="Genomic_DNA"/>
</dbReference>
<dbReference type="AlphaFoldDB" id="A0A814EQE7"/>
<evidence type="ECO:0000256" key="3">
    <source>
        <dbReference type="ARBA" id="ARBA00022801"/>
    </source>
</evidence>
<dbReference type="GO" id="GO:0008330">
    <property type="term" value="F:protein tyrosine/threonine phosphatase activity"/>
    <property type="evidence" value="ECO:0007669"/>
    <property type="project" value="TreeGrafter"/>
</dbReference>
<dbReference type="EMBL" id="CAJNOW010014147">
    <property type="protein sequence ID" value="CAF1629788.1"/>
    <property type="molecule type" value="Genomic_DNA"/>
</dbReference>
<dbReference type="PANTHER" id="PTHR10159">
    <property type="entry name" value="DUAL SPECIFICITY PROTEIN PHOSPHATASE"/>
    <property type="match status" value="1"/>
</dbReference>
<comment type="similarity">
    <text evidence="1">Belongs to the protein-tyrosine phosphatase family. Non-receptor class dual specificity subfamily.</text>
</comment>
<dbReference type="Proteomes" id="UP000663834">
    <property type="component" value="Unassembled WGS sequence"/>
</dbReference>
<evidence type="ECO:0000256" key="1">
    <source>
        <dbReference type="ARBA" id="ARBA00008601"/>
    </source>
</evidence>
<dbReference type="SMART" id="SM00195">
    <property type="entry name" value="DSPc"/>
    <property type="match status" value="1"/>
</dbReference>
<dbReference type="InterPro" id="IPR029021">
    <property type="entry name" value="Prot-tyrosine_phosphatase-like"/>
</dbReference>
<dbReference type="Gene3D" id="3.90.190.10">
    <property type="entry name" value="Protein tyrosine phosphatase superfamily"/>
    <property type="match status" value="1"/>
</dbReference>
<evidence type="ECO:0000259" key="5">
    <source>
        <dbReference type="PROSITE" id="PS50054"/>
    </source>
</evidence>
<keyword evidence="4" id="KW-0904">Protein phosphatase</keyword>
<dbReference type="InterPro" id="IPR000340">
    <property type="entry name" value="Dual-sp_phosphatase_cat-dom"/>
</dbReference>
<organism evidence="6 9">
    <name type="scientific">Rotaria magnacalcarata</name>
    <dbReference type="NCBI Taxonomy" id="392030"/>
    <lineage>
        <taxon>Eukaryota</taxon>
        <taxon>Metazoa</taxon>
        <taxon>Spiralia</taxon>
        <taxon>Gnathifera</taxon>
        <taxon>Rotifera</taxon>
        <taxon>Eurotatoria</taxon>
        <taxon>Bdelloidea</taxon>
        <taxon>Philodinida</taxon>
        <taxon>Philodinidae</taxon>
        <taxon>Rotaria</taxon>
    </lineage>
</organism>
<dbReference type="InterPro" id="IPR020422">
    <property type="entry name" value="TYR_PHOSPHATASE_DUAL_dom"/>
</dbReference>
<dbReference type="CDD" id="cd14498">
    <property type="entry name" value="DSP"/>
    <property type="match status" value="1"/>
</dbReference>
<evidence type="ECO:0000313" key="8">
    <source>
        <dbReference type="EMBL" id="CAF1920368.1"/>
    </source>
</evidence>
<name>A0A814EQE7_9BILA</name>
<feature type="domain" description="Tyrosine-protein phosphatase" evidence="5">
    <location>
        <begin position="1"/>
        <end position="142"/>
    </location>
</feature>
<sequence length="150" mass="17266">MSTIINDFLYLGSINDACTPSILNQLKITHLINLSLTRIVLEESFELLHLPLYDRFDESIITYFKQANQFIEKCRQNENGRCLVFCKQGRSRSVAIVIGYLIEHHGHTVPSAYLLLSNIRPTISPNRNYINQLIKYSSQTELTRCPFISS</sequence>
<reference evidence="6" key="1">
    <citation type="submission" date="2021-02" db="EMBL/GenBank/DDBJ databases">
        <authorList>
            <person name="Nowell W R."/>
        </authorList>
    </citation>
    <scope>NUCLEOTIDE SEQUENCE</scope>
</reference>
<dbReference type="PANTHER" id="PTHR10159:SF519">
    <property type="entry name" value="DUAL SPECIFICITY PROTEIN PHOSPHATASE MPK3"/>
    <property type="match status" value="1"/>
</dbReference>
<evidence type="ECO:0000256" key="4">
    <source>
        <dbReference type="ARBA" id="ARBA00022912"/>
    </source>
</evidence>
<dbReference type="GO" id="GO:0033550">
    <property type="term" value="F:MAP kinase tyrosine phosphatase activity"/>
    <property type="evidence" value="ECO:0007669"/>
    <property type="project" value="TreeGrafter"/>
</dbReference>
<evidence type="ECO:0000313" key="9">
    <source>
        <dbReference type="Proteomes" id="UP000663855"/>
    </source>
</evidence>
<protein>
    <recommendedName>
        <fullName evidence="2">protein-tyrosine-phosphatase</fullName>
        <ecNumber evidence="2">3.1.3.48</ecNumber>
    </recommendedName>
</protein>
<dbReference type="GO" id="GO:0043409">
    <property type="term" value="P:negative regulation of MAPK cascade"/>
    <property type="evidence" value="ECO:0007669"/>
    <property type="project" value="TreeGrafter"/>
</dbReference>
<dbReference type="PROSITE" id="PS50054">
    <property type="entry name" value="TYR_PHOSPHATASE_DUAL"/>
    <property type="match status" value="1"/>
</dbReference>
<dbReference type="OrthoDB" id="285418at2759"/>
<accession>A0A814EQE7</accession>